<proteinExistence type="predicted"/>
<evidence type="ECO:0000313" key="2">
    <source>
        <dbReference type="Proteomes" id="UP000234323"/>
    </source>
</evidence>
<evidence type="ECO:0000313" key="1">
    <source>
        <dbReference type="EMBL" id="PKY58817.1"/>
    </source>
</evidence>
<dbReference type="VEuPathDB" id="FungiDB:FUN_019090"/>
<reference evidence="1 2" key="1">
    <citation type="submission" date="2015-10" db="EMBL/GenBank/DDBJ databases">
        <title>Genome analyses suggest a sexual origin of heterokaryosis in a supposedly ancient asexual fungus.</title>
        <authorList>
            <person name="Ropars J."/>
            <person name="Sedzielewska K."/>
            <person name="Noel J."/>
            <person name="Charron P."/>
            <person name="Farinelli L."/>
            <person name="Marton T."/>
            <person name="Kruger M."/>
            <person name="Pelin A."/>
            <person name="Brachmann A."/>
            <person name="Corradi N."/>
        </authorList>
    </citation>
    <scope>NUCLEOTIDE SEQUENCE [LARGE SCALE GENOMIC DNA]</scope>
    <source>
        <strain evidence="1 2">A4</strain>
    </source>
</reference>
<dbReference type="VEuPathDB" id="FungiDB:RhiirFUN_009671"/>
<comment type="caution">
    <text evidence="1">The sequence shown here is derived from an EMBL/GenBank/DDBJ whole genome shotgun (WGS) entry which is preliminary data.</text>
</comment>
<protein>
    <submittedName>
        <fullName evidence="1">Uncharacterized protein</fullName>
    </submittedName>
</protein>
<keyword evidence="2" id="KW-1185">Reference proteome</keyword>
<sequence length="197" mass="22772">MAPDSYFEGPGCRRTALNSYLEVETTWGRSKNQCTVQCSISYIENKPVFQIQFGQYFEYEVSSAKSATDAANLFHEKYTSYKGIKTSGIYLFGLHFKTLDTRATNIGKQMLIEFNEKALKLYNSEDIPVLESISYSVKKYTFDVNYRDGDRAKKKQKNESMVRMLDERNISRDTYRHLCVIEPNLPREGAIAKECQK</sequence>
<accession>A0A2I1HIW8</accession>
<organism evidence="1 2">
    <name type="scientific">Rhizophagus irregularis</name>
    <dbReference type="NCBI Taxonomy" id="588596"/>
    <lineage>
        <taxon>Eukaryota</taxon>
        <taxon>Fungi</taxon>
        <taxon>Fungi incertae sedis</taxon>
        <taxon>Mucoromycota</taxon>
        <taxon>Glomeromycotina</taxon>
        <taxon>Glomeromycetes</taxon>
        <taxon>Glomerales</taxon>
        <taxon>Glomeraceae</taxon>
        <taxon>Rhizophagus</taxon>
    </lineage>
</organism>
<dbReference type="AlphaFoldDB" id="A0A2I1HIW8"/>
<dbReference type="EMBL" id="LLXI01003202">
    <property type="protein sequence ID" value="PKY58817.1"/>
    <property type="molecule type" value="Genomic_DNA"/>
</dbReference>
<gene>
    <name evidence="1" type="ORF">RhiirA4_481049</name>
</gene>
<dbReference type="Proteomes" id="UP000234323">
    <property type="component" value="Unassembled WGS sequence"/>
</dbReference>
<name>A0A2I1HIW8_9GLOM</name>